<protein>
    <submittedName>
        <fullName evidence="1">Uncharacterized protein</fullName>
    </submittedName>
</protein>
<gene>
    <name evidence="1" type="ORF">V1477_017096</name>
</gene>
<dbReference type="Proteomes" id="UP001607303">
    <property type="component" value="Unassembled WGS sequence"/>
</dbReference>
<comment type="caution">
    <text evidence="1">The sequence shown here is derived from an EMBL/GenBank/DDBJ whole genome shotgun (WGS) entry which is preliminary data.</text>
</comment>
<dbReference type="EMBL" id="JAYRBN010000100">
    <property type="protein sequence ID" value="KAL2727820.1"/>
    <property type="molecule type" value="Genomic_DNA"/>
</dbReference>
<sequence length="70" mass="8180">MRIILPPKSMLLIRDRIRVVLLITNREITFISDDINQGGVKFPRIIRTHRRTSQLSLSTYALSVLCIRIF</sequence>
<evidence type="ECO:0000313" key="1">
    <source>
        <dbReference type="EMBL" id="KAL2727820.1"/>
    </source>
</evidence>
<name>A0ABD2B518_VESMC</name>
<proteinExistence type="predicted"/>
<reference evidence="1 2" key="1">
    <citation type="journal article" date="2024" name="Ann. Entomol. Soc. Am.">
        <title>Genomic analyses of the southern and eastern yellowjacket wasps (Hymenoptera: Vespidae) reveal evolutionary signatures of social life.</title>
        <authorList>
            <person name="Catto M.A."/>
            <person name="Caine P.B."/>
            <person name="Orr S.E."/>
            <person name="Hunt B.G."/>
            <person name="Goodisman M.A.D."/>
        </authorList>
    </citation>
    <scope>NUCLEOTIDE SEQUENCE [LARGE SCALE GENOMIC DNA]</scope>
    <source>
        <strain evidence="1">232</strain>
        <tissue evidence="1">Head and thorax</tissue>
    </source>
</reference>
<dbReference type="AlphaFoldDB" id="A0ABD2B518"/>
<keyword evidence="2" id="KW-1185">Reference proteome</keyword>
<accession>A0ABD2B518</accession>
<organism evidence="1 2">
    <name type="scientific">Vespula maculifrons</name>
    <name type="common">Eastern yellow jacket</name>
    <name type="synonym">Wasp</name>
    <dbReference type="NCBI Taxonomy" id="7453"/>
    <lineage>
        <taxon>Eukaryota</taxon>
        <taxon>Metazoa</taxon>
        <taxon>Ecdysozoa</taxon>
        <taxon>Arthropoda</taxon>
        <taxon>Hexapoda</taxon>
        <taxon>Insecta</taxon>
        <taxon>Pterygota</taxon>
        <taxon>Neoptera</taxon>
        <taxon>Endopterygota</taxon>
        <taxon>Hymenoptera</taxon>
        <taxon>Apocrita</taxon>
        <taxon>Aculeata</taxon>
        <taxon>Vespoidea</taxon>
        <taxon>Vespidae</taxon>
        <taxon>Vespinae</taxon>
        <taxon>Vespula</taxon>
    </lineage>
</organism>
<evidence type="ECO:0000313" key="2">
    <source>
        <dbReference type="Proteomes" id="UP001607303"/>
    </source>
</evidence>